<dbReference type="PROSITE" id="PS00108">
    <property type="entry name" value="PROTEIN_KINASE_ST"/>
    <property type="match status" value="1"/>
</dbReference>
<keyword evidence="3 7" id="KW-0547">Nucleotide-binding</keyword>
<feature type="compositionally biased region" description="Low complexity" evidence="10">
    <location>
        <begin position="683"/>
        <end position="696"/>
    </location>
</feature>
<feature type="region of interest" description="Disordered" evidence="10">
    <location>
        <begin position="766"/>
        <end position="787"/>
    </location>
</feature>
<reference evidence="12" key="1">
    <citation type="journal article" date="2020" name="Fungal Divers.">
        <title>Resolving the Mortierellaceae phylogeny through synthesis of multi-gene phylogenetics and phylogenomics.</title>
        <authorList>
            <person name="Vandepol N."/>
            <person name="Liber J."/>
            <person name="Desiro A."/>
            <person name="Na H."/>
            <person name="Kennedy M."/>
            <person name="Barry K."/>
            <person name="Grigoriev I.V."/>
            <person name="Miller A.N."/>
            <person name="O'Donnell K."/>
            <person name="Stajich J.E."/>
            <person name="Bonito G."/>
        </authorList>
    </citation>
    <scope>NUCLEOTIDE SEQUENCE</scope>
    <source>
        <strain evidence="12">NRRL 28262</strain>
    </source>
</reference>
<keyword evidence="13" id="KW-1185">Reference proteome</keyword>
<feature type="binding site" evidence="7 9">
    <location>
        <position position="453"/>
    </location>
    <ligand>
        <name>ATP</name>
        <dbReference type="ChEBI" id="CHEBI:30616"/>
    </ligand>
</feature>
<name>A0AAD4DGQ4_9FUNG</name>
<sequence length="787" mass="83248">MASFQSSSADLEAKAMADIKAGGILHFDDLAASSPPNLSQLLPATERGHSRDGDALVPSFSPTSATATTSTTSPLTPTVPTTTKPTNQDPPKSNWDDAFYNSTPTPKPPPRLAPMPRSPPPPPLAIRTHRQQQQDQLQLQQPTVTAGGATPVSDQLEMLAPKSKSRYASAYHAHNRSLSHNQAHSHHGNNVFSSPNSVPNNGNGNSSEGGSPILNSFSTLASTHQPVTSGGGFNPDHQPVDGTPKGFSASTLSHASPAAARSAFRLDSPHLRHPQGHASSHHLPSSVQSNPLLTPSSSQSNLFSNLPSPLTKTCLSSTANIFKDPPASSGSYQPLSFSSLPSSWVSTQTAHASIGDDISEMSVLLSQDHPQHQQRQEMVDTNAAASPISNTNTNSSMTGVSTNDNGQQQQRKIYPGLKNTVGPYRLLHNIGQGSFSEVKLAVDTRTGDHVAIKVMSRAMVQSSDRLGISVRRESDLLKSIQHPNIVNFREVVETSLQLCIVLDYASGGELFEYVADKRALASEQDIQCIFAQLVDAVDYLHQLNIVHRDLKLENVLLEPQPGAPLRPKDYAAPEIILGQPYDGREADIWSLGVVLYALLVGFLPFNMRPGSSRKSFLSTIAHAEFGFPGEKVLMTKASLMNMHQRSSSTASNASSSSAVHTHQHQQSTSTGAGTRAGAGSTGGAMTTLLPAATPDTTSTLDSTLAATASATTTSMIVPKMRGVSAVSEESKDLVRWLLKAQGSDRPTARQLRDHPWVAAGRATLTGSGAPAISTADGGSGGAGGDAR</sequence>
<dbReference type="InterPro" id="IPR030616">
    <property type="entry name" value="Aur-like"/>
</dbReference>
<dbReference type="AlphaFoldDB" id="A0AAD4DGQ4"/>
<dbReference type="Proteomes" id="UP001194580">
    <property type="component" value="Unassembled WGS sequence"/>
</dbReference>
<evidence type="ECO:0000313" key="13">
    <source>
        <dbReference type="Proteomes" id="UP001194580"/>
    </source>
</evidence>
<evidence type="ECO:0000256" key="1">
    <source>
        <dbReference type="ARBA" id="ARBA00022527"/>
    </source>
</evidence>
<feature type="compositionally biased region" description="Low complexity" evidence="10">
    <location>
        <begin position="58"/>
        <end position="86"/>
    </location>
</feature>
<dbReference type="InterPro" id="IPR011009">
    <property type="entry name" value="Kinase-like_dom_sf"/>
</dbReference>
<keyword evidence="2" id="KW-0808">Transferase</keyword>
<evidence type="ECO:0000256" key="5">
    <source>
        <dbReference type="ARBA" id="ARBA00022840"/>
    </source>
</evidence>
<keyword evidence="1" id="KW-0723">Serine/threonine-protein kinase</keyword>
<dbReference type="GO" id="GO:0005524">
    <property type="term" value="F:ATP binding"/>
    <property type="evidence" value="ECO:0007669"/>
    <property type="project" value="UniProtKB-UniRule"/>
</dbReference>
<feature type="region of interest" description="Disordered" evidence="10">
    <location>
        <begin position="29"/>
        <end position="154"/>
    </location>
</feature>
<evidence type="ECO:0000256" key="6">
    <source>
        <dbReference type="PIRSR" id="PIRSR630616-1"/>
    </source>
</evidence>
<feature type="compositionally biased region" description="Low complexity" evidence="10">
    <location>
        <begin position="131"/>
        <end position="141"/>
    </location>
</feature>
<keyword evidence="4 12" id="KW-0418">Kinase</keyword>
<evidence type="ECO:0000256" key="9">
    <source>
        <dbReference type="PROSITE-ProRule" id="PRU10141"/>
    </source>
</evidence>
<feature type="region of interest" description="Disordered" evidence="10">
    <location>
        <begin position="385"/>
        <end position="408"/>
    </location>
</feature>
<dbReference type="GO" id="GO:0004674">
    <property type="term" value="F:protein serine/threonine kinase activity"/>
    <property type="evidence" value="ECO:0007669"/>
    <property type="project" value="UniProtKB-KW"/>
</dbReference>
<evidence type="ECO:0000256" key="4">
    <source>
        <dbReference type="ARBA" id="ARBA00022777"/>
    </source>
</evidence>
<keyword evidence="5 7" id="KW-0067">ATP-binding</keyword>
<feature type="domain" description="Protein kinase" evidence="11">
    <location>
        <begin position="424"/>
        <end position="757"/>
    </location>
</feature>
<gene>
    <name evidence="12" type="primary">CIPK24</name>
    <name evidence="12" type="ORF">BGZ95_008012</name>
</gene>
<dbReference type="EMBL" id="JAAAIL010000404">
    <property type="protein sequence ID" value="KAG0276098.1"/>
    <property type="molecule type" value="Genomic_DNA"/>
</dbReference>
<feature type="region of interest" description="Disordered" evidence="10">
    <location>
        <begin position="179"/>
        <end position="304"/>
    </location>
</feature>
<feature type="compositionally biased region" description="Low complexity" evidence="10">
    <location>
        <begin position="188"/>
        <end position="212"/>
    </location>
</feature>
<dbReference type="InterPro" id="IPR017441">
    <property type="entry name" value="Protein_kinase_ATP_BS"/>
</dbReference>
<evidence type="ECO:0000256" key="2">
    <source>
        <dbReference type="ARBA" id="ARBA00022679"/>
    </source>
</evidence>
<dbReference type="PROSITE" id="PS00107">
    <property type="entry name" value="PROTEIN_KINASE_ATP"/>
    <property type="match status" value="1"/>
</dbReference>
<dbReference type="PROSITE" id="PS50011">
    <property type="entry name" value="PROTEIN_KINASE_DOM"/>
    <property type="match status" value="1"/>
</dbReference>
<evidence type="ECO:0000256" key="10">
    <source>
        <dbReference type="SAM" id="MobiDB-lite"/>
    </source>
</evidence>
<dbReference type="PANTHER" id="PTHR24350">
    <property type="entry name" value="SERINE/THREONINE-PROTEIN KINASE IAL-RELATED"/>
    <property type="match status" value="1"/>
</dbReference>
<feature type="compositionally biased region" description="Gly residues" evidence="10">
    <location>
        <begin position="777"/>
        <end position="787"/>
    </location>
</feature>
<evidence type="ECO:0000256" key="8">
    <source>
        <dbReference type="PIRSR" id="PIRSR630616-3"/>
    </source>
</evidence>
<dbReference type="FunFam" id="3.30.200.20:FF:000042">
    <property type="entry name" value="Aurora kinase A"/>
    <property type="match status" value="1"/>
</dbReference>
<feature type="active site" description="Proton acceptor" evidence="6">
    <location>
        <position position="549"/>
    </location>
</feature>
<dbReference type="Gene3D" id="1.10.510.10">
    <property type="entry name" value="Transferase(Phosphotransferase) domain 1"/>
    <property type="match status" value="2"/>
</dbReference>
<dbReference type="SMART" id="SM00220">
    <property type="entry name" value="S_TKc"/>
    <property type="match status" value="1"/>
</dbReference>
<dbReference type="Pfam" id="PF00069">
    <property type="entry name" value="Pkinase"/>
    <property type="match status" value="2"/>
</dbReference>
<accession>A0AAD4DGQ4</accession>
<organism evidence="12 13">
    <name type="scientific">Linnemannia exigua</name>
    <dbReference type="NCBI Taxonomy" id="604196"/>
    <lineage>
        <taxon>Eukaryota</taxon>
        <taxon>Fungi</taxon>
        <taxon>Fungi incertae sedis</taxon>
        <taxon>Mucoromycota</taxon>
        <taxon>Mortierellomycotina</taxon>
        <taxon>Mortierellomycetes</taxon>
        <taxon>Mortierellales</taxon>
        <taxon>Mortierellaceae</taxon>
        <taxon>Linnemannia</taxon>
    </lineage>
</organism>
<dbReference type="InterPro" id="IPR008271">
    <property type="entry name" value="Ser/Thr_kinase_AS"/>
</dbReference>
<feature type="cross-link" description="Glycyl lysine isopeptide (Lys-Gly) (interchain with G-Cter in SUMO2)" evidence="8">
    <location>
        <position position="551"/>
    </location>
</feature>
<feature type="compositionally biased region" description="Low complexity" evidence="10">
    <location>
        <begin position="646"/>
        <end position="658"/>
    </location>
</feature>
<evidence type="ECO:0000313" key="12">
    <source>
        <dbReference type="EMBL" id="KAG0276098.1"/>
    </source>
</evidence>
<protein>
    <submittedName>
        <fullName evidence="12">CBL-interacting serine/threonine-protein kinase 24</fullName>
    </submittedName>
</protein>
<dbReference type="SUPFAM" id="SSF56112">
    <property type="entry name" value="Protein kinase-like (PK-like)"/>
    <property type="match status" value="1"/>
</dbReference>
<feature type="compositionally biased region" description="Polar residues" evidence="10">
    <location>
        <begin position="213"/>
        <end position="228"/>
    </location>
</feature>
<evidence type="ECO:0000256" key="7">
    <source>
        <dbReference type="PIRSR" id="PIRSR630616-2"/>
    </source>
</evidence>
<feature type="region of interest" description="Disordered" evidence="10">
    <location>
        <begin position="643"/>
        <end position="696"/>
    </location>
</feature>
<feature type="binding site" evidence="7">
    <location>
        <begin position="503"/>
        <end position="505"/>
    </location>
    <ligand>
        <name>ATP</name>
        <dbReference type="ChEBI" id="CHEBI:30616"/>
    </ligand>
</feature>
<feature type="binding site" evidence="7">
    <location>
        <begin position="553"/>
        <end position="554"/>
    </location>
    <ligand>
        <name>ATP</name>
        <dbReference type="ChEBI" id="CHEBI:30616"/>
    </ligand>
</feature>
<comment type="caution">
    <text evidence="12">The sequence shown here is derived from an EMBL/GenBank/DDBJ whole genome shotgun (WGS) entry which is preliminary data.</text>
</comment>
<evidence type="ECO:0000259" key="11">
    <source>
        <dbReference type="PROSITE" id="PS50011"/>
    </source>
</evidence>
<proteinExistence type="predicted"/>
<dbReference type="InterPro" id="IPR000719">
    <property type="entry name" value="Prot_kinase_dom"/>
</dbReference>
<feature type="compositionally biased region" description="Polar residues" evidence="10">
    <location>
        <begin position="282"/>
        <end position="304"/>
    </location>
</feature>
<evidence type="ECO:0000256" key="3">
    <source>
        <dbReference type="ARBA" id="ARBA00022741"/>
    </source>
</evidence>
<feature type="compositionally biased region" description="Pro residues" evidence="10">
    <location>
        <begin position="105"/>
        <end position="124"/>
    </location>
</feature>